<keyword evidence="3 6" id="KW-0812">Transmembrane</keyword>
<evidence type="ECO:0000256" key="1">
    <source>
        <dbReference type="ARBA" id="ARBA00004651"/>
    </source>
</evidence>
<dbReference type="KEGG" id="dca:Desca_0849"/>
<dbReference type="PANTHER" id="PTHR33545:SF3">
    <property type="entry name" value="UPF0750 MEMBRANE PROTEIN YQFU"/>
    <property type="match status" value="1"/>
</dbReference>
<organism evidence="8 9">
    <name type="scientific">Desulfotomaculum nigrificans (strain DSM 14880 / VKM B-2319 / CO-1-SRB)</name>
    <name type="common">Desulfotomaculum carboxydivorans</name>
    <dbReference type="NCBI Taxonomy" id="868595"/>
    <lineage>
        <taxon>Bacteria</taxon>
        <taxon>Bacillati</taxon>
        <taxon>Bacillota</taxon>
        <taxon>Clostridia</taxon>
        <taxon>Eubacteriales</taxon>
        <taxon>Desulfotomaculaceae</taxon>
        <taxon>Desulfotomaculum</taxon>
    </lineage>
</organism>
<feature type="transmembrane region" description="Helical" evidence="6">
    <location>
        <begin position="146"/>
        <end position="168"/>
    </location>
</feature>
<dbReference type="HOGENOM" id="CLU_063199_1_0_9"/>
<sequence length="292" mass="31677">MAKQTIARIIKRTIFLTLGALVAAAGLELFLIPNQLVDGGIIGISIMASYLSKLPLSLFIIGLNLPFLVLGYLHIGKTFSLSTLYAVSALSYFTTILHPVPGFTNDLLLATVFGGIVLGIGVGLILRYGGSLDGTEITALILGPKLSFSVGEVVMFFNIFILGSAGFVFGWERAMYSLIAYFVAYKTIDIVIQGLEESKSVMIISDKAEEISDTILHRLGRGVTHLYAKGGYTQEDKEVLYCVVTRLEVAKLRGIVLDIDPEAFIAIEEVHDVHGGRFKKKAIHGHSKPATK</sequence>
<dbReference type="PANTHER" id="PTHR33545">
    <property type="entry name" value="UPF0750 MEMBRANE PROTEIN YITT-RELATED"/>
    <property type="match status" value="1"/>
</dbReference>
<feature type="transmembrane region" description="Helical" evidence="6">
    <location>
        <begin position="107"/>
        <end position="126"/>
    </location>
</feature>
<evidence type="ECO:0000256" key="4">
    <source>
        <dbReference type="ARBA" id="ARBA00022989"/>
    </source>
</evidence>
<dbReference type="Proteomes" id="UP000009226">
    <property type="component" value="Chromosome"/>
</dbReference>
<dbReference type="InterPro" id="IPR051461">
    <property type="entry name" value="UPF0750_membrane"/>
</dbReference>
<name>F6B9F3_DESCC</name>
<dbReference type="EMBL" id="CP002736">
    <property type="protein sequence ID" value="AEF93729.1"/>
    <property type="molecule type" value="Genomic_DNA"/>
</dbReference>
<evidence type="ECO:0000259" key="7">
    <source>
        <dbReference type="Pfam" id="PF10035"/>
    </source>
</evidence>
<accession>F6B9F3</accession>
<reference evidence="8 9" key="1">
    <citation type="submission" date="2011-05" db="EMBL/GenBank/DDBJ databases">
        <title>Complete sequence of Desulfotomaculum carboxydivorans CO-1-SRB.</title>
        <authorList>
            <consortium name="US DOE Joint Genome Institute"/>
            <person name="Lucas S."/>
            <person name="Han J."/>
            <person name="Lapidus A."/>
            <person name="Cheng J.-F."/>
            <person name="Goodwin L."/>
            <person name="Pitluck S."/>
            <person name="Peters L."/>
            <person name="Mikhailova N."/>
            <person name="Lu M."/>
            <person name="Han C."/>
            <person name="Tapia R."/>
            <person name="Land M."/>
            <person name="Hauser L."/>
            <person name="Kyrpides N."/>
            <person name="Ivanova N."/>
            <person name="Pagani I."/>
            <person name="Stams A."/>
            <person name="Plugge C."/>
            <person name="Muyzer G."/>
            <person name="Kuever J."/>
            <person name="Parshina S."/>
            <person name="Ivanova A."/>
            <person name="Nazina T."/>
            <person name="Woyke T."/>
        </authorList>
    </citation>
    <scope>NUCLEOTIDE SEQUENCE [LARGE SCALE GENOMIC DNA]</scope>
    <source>
        <strain evidence="9">DSM 14880 / VKM B-2319 / CO-1-SRB</strain>
    </source>
</reference>
<feature type="domain" description="DUF2179" evidence="7">
    <location>
        <begin position="221"/>
        <end position="275"/>
    </location>
</feature>
<evidence type="ECO:0000313" key="8">
    <source>
        <dbReference type="EMBL" id="AEF93729.1"/>
    </source>
</evidence>
<protein>
    <recommendedName>
        <fullName evidence="7">DUF2179 domain-containing protein</fullName>
    </recommendedName>
</protein>
<gene>
    <name evidence="8" type="ordered locus">Desca_0849</name>
</gene>
<feature type="transmembrane region" description="Helical" evidence="6">
    <location>
        <begin position="82"/>
        <end position="101"/>
    </location>
</feature>
<dbReference type="InterPro" id="IPR003740">
    <property type="entry name" value="YitT"/>
</dbReference>
<evidence type="ECO:0000256" key="3">
    <source>
        <dbReference type="ARBA" id="ARBA00022692"/>
    </source>
</evidence>
<feature type="transmembrane region" description="Helical" evidence="6">
    <location>
        <begin position="54"/>
        <end position="75"/>
    </location>
</feature>
<keyword evidence="2" id="KW-1003">Cell membrane</keyword>
<dbReference type="Pfam" id="PF02588">
    <property type="entry name" value="YitT_membrane"/>
    <property type="match status" value="1"/>
</dbReference>
<keyword evidence="5 6" id="KW-0472">Membrane</keyword>
<dbReference type="Pfam" id="PF10035">
    <property type="entry name" value="DUF2179"/>
    <property type="match status" value="1"/>
</dbReference>
<comment type="subcellular location">
    <subcellularLocation>
        <location evidence="1">Cell membrane</location>
        <topology evidence="1">Multi-pass membrane protein</topology>
    </subcellularLocation>
</comment>
<keyword evidence="9" id="KW-1185">Reference proteome</keyword>
<evidence type="ECO:0000256" key="6">
    <source>
        <dbReference type="SAM" id="Phobius"/>
    </source>
</evidence>
<dbReference type="PIRSF" id="PIRSF006483">
    <property type="entry name" value="Membrane_protein_YitT"/>
    <property type="match status" value="1"/>
</dbReference>
<dbReference type="GO" id="GO:0005886">
    <property type="term" value="C:plasma membrane"/>
    <property type="evidence" value="ECO:0007669"/>
    <property type="project" value="UniProtKB-SubCell"/>
</dbReference>
<dbReference type="CDD" id="cd16380">
    <property type="entry name" value="YitT_C"/>
    <property type="match status" value="1"/>
</dbReference>
<feature type="transmembrane region" description="Helical" evidence="6">
    <location>
        <begin position="12"/>
        <end position="34"/>
    </location>
</feature>
<evidence type="ECO:0000313" key="9">
    <source>
        <dbReference type="Proteomes" id="UP000009226"/>
    </source>
</evidence>
<evidence type="ECO:0000256" key="5">
    <source>
        <dbReference type="ARBA" id="ARBA00023136"/>
    </source>
</evidence>
<dbReference type="Gene3D" id="3.30.70.120">
    <property type="match status" value="1"/>
</dbReference>
<proteinExistence type="predicted"/>
<dbReference type="AlphaFoldDB" id="F6B9F3"/>
<dbReference type="InterPro" id="IPR015867">
    <property type="entry name" value="N-reg_PII/ATP_PRibTrfase_C"/>
</dbReference>
<dbReference type="eggNOG" id="COG1284">
    <property type="taxonomic scope" value="Bacteria"/>
</dbReference>
<keyword evidence="4 6" id="KW-1133">Transmembrane helix</keyword>
<evidence type="ECO:0000256" key="2">
    <source>
        <dbReference type="ARBA" id="ARBA00022475"/>
    </source>
</evidence>
<dbReference type="InterPro" id="IPR019264">
    <property type="entry name" value="DUF2179"/>
</dbReference>